<dbReference type="SUPFAM" id="SSF82199">
    <property type="entry name" value="SET domain"/>
    <property type="match status" value="1"/>
</dbReference>
<evidence type="ECO:0000256" key="1">
    <source>
        <dbReference type="SAM" id="MobiDB-lite"/>
    </source>
</evidence>
<evidence type="ECO:0000259" key="2">
    <source>
        <dbReference type="PROSITE" id="PS50280"/>
    </source>
</evidence>
<feature type="compositionally biased region" description="Basic and acidic residues" evidence="1">
    <location>
        <begin position="182"/>
        <end position="195"/>
    </location>
</feature>
<evidence type="ECO:0000313" key="3">
    <source>
        <dbReference type="EMBL" id="CUF82392.1"/>
    </source>
</evidence>
<dbReference type="PANTHER" id="PTHR12197">
    <property type="entry name" value="HISTONE-LYSINE N-METHYLTRANSFERASE SMYD"/>
    <property type="match status" value="1"/>
</dbReference>
<organism evidence="3 4">
    <name type="scientific">Bodo saltans</name>
    <name type="common">Flagellated protozoan</name>
    <dbReference type="NCBI Taxonomy" id="75058"/>
    <lineage>
        <taxon>Eukaryota</taxon>
        <taxon>Discoba</taxon>
        <taxon>Euglenozoa</taxon>
        <taxon>Kinetoplastea</taxon>
        <taxon>Metakinetoplastina</taxon>
        <taxon>Eubodonida</taxon>
        <taxon>Bodonidae</taxon>
        <taxon>Bodo</taxon>
    </lineage>
</organism>
<dbReference type="PROSITE" id="PS50280">
    <property type="entry name" value="SET"/>
    <property type="match status" value="1"/>
</dbReference>
<feature type="domain" description="SET" evidence="2">
    <location>
        <begin position="1"/>
        <end position="343"/>
    </location>
</feature>
<sequence length="378" mass="42326">MFDVQYIPGAGRGCVATRDLFPGDVVVREEAFVMVPVINGRGSLATCIACFKQFPSVEPHPRCDGCGEHYCSTECQDRYAPVKHHKWDECKVLEICREKRADISVDDFNHLRAMVLLAVRAKMEGFEEVLDTPAPRFKPKIASEVDMVCAKVAEIVIVNAAPLATTTSTPSPAEVENQAGDSSERFPDREPHESQEKVVAELRTSSFAKSIATLTCNVPGFQEDQLEFFQNVSEAYDALQEDHEEFLPVISTHMFVKISCAYQCNGFSLWTADQKRAAEEAGCPTASTSNKDHEVASGFFGYAAMINHSCAPNTLKTFVGREELQFVVTKPVKKGEQLFLCYVDKHLAFNLRQWRLSTQYFFDCRCTRCAQEIAKSKR</sequence>
<dbReference type="VEuPathDB" id="TriTrypDB:BSAL_66035"/>
<dbReference type="OMA" id="HACVANC"/>
<dbReference type="EMBL" id="CYKH01000417">
    <property type="protein sequence ID" value="CUF82392.1"/>
    <property type="molecule type" value="Genomic_DNA"/>
</dbReference>
<dbReference type="OrthoDB" id="1028014at2759"/>
<keyword evidence="4" id="KW-1185">Reference proteome</keyword>
<dbReference type="InterPro" id="IPR050869">
    <property type="entry name" value="H3K4_H4K5_MeTrfase"/>
</dbReference>
<dbReference type="Gene3D" id="2.170.270.10">
    <property type="entry name" value="SET domain"/>
    <property type="match status" value="1"/>
</dbReference>
<reference evidence="4" key="1">
    <citation type="submission" date="2015-09" db="EMBL/GenBank/DDBJ databases">
        <authorList>
            <consortium name="Pathogen Informatics"/>
        </authorList>
    </citation>
    <scope>NUCLEOTIDE SEQUENCE [LARGE SCALE GENOMIC DNA]</scope>
    <source>
        <strain evidence="4">Lake Konstanz</strain>
    </source>
</reference>
<proteinExistence type="predicted"/>
<gene>
    <name evidence="3" type="ORF">BSAL_66035</name>
</gene>
<dbReference type="InterPro" id="IPR046341">
    <property type="entry name" value="SET_dom_sf"/>
</dbReference>
<dbReference type="AlphaFoldDB" id="A0A0S4ITS0"/>
<protein>
    <recommendedName>
        <fullName evidence="2">SET domain-containing protein</fullName>
    </recommendedName>
</protein>
<accession>A0A0S4ITS0</accession>
<dbReference type="Pfam" id="PF00856">
    <property type="entry name" value="SET"/>
    <property type="match status" value="1"/>
</dbReference>
<dbReference type="InterPro" id="IPR001214">
    <property type="entry name" value="SET_dom"/>
</dbReference>
<dbReference type="CDD" id="cd20071">
    <property type="entry name" value="SET_SMYD"/>
    <property type="match status" value="1"/>
</dbReference>
<evidence type="ECO:0000313" key="4">
    <source>
        <dbReference type="Proteomes" id="UP000051952"/>
    </source>
</evidence>
<dbReference type="Proteomes" id="UP000051952">
    <property type="component" value="Unassembled WGS sequence"/>
</dbReference>
<name>A0A0S4ITS0_BODSA</name>
<feature type="region of interest" description="Disordered" evidence="1">
    <location>
        <begin position="166"/>
        <end position="195"/>
    </location>
</feature>